<protein>
    <recommendedName>
        <fullName evidence="5">Peptidase</fullName>
    </recommendedName>
</protein>
<name>A0A3E2DF51_9ACTN</name>
<feature type="compositionally biased region" description="Polar residues" evidence="1">
    <location>
        <begin position="317"/>
        <end position="329"/>
    </location>
</feature>
<comment type="caution">
    <text evidence="3">The sequence shown here is derived from an EMBL/GenBank/DDBJ whole genome shotgun (WGS) entry which is preliminary data.</text>
</comment>
<keyword evidence="2" id="KW-0732">Signal</keyword>
<sequence>MSHISTMSAAAVALLTISVSAVAGAAPAHAEQSAQTTSLCSGAKVCSLTTDRWLREGTTPRVIVRGNPNVRGTVRIFRVSITDNALTGFEPIGKGANFYTDAQGVADVLVPIGSSPEIGEGGWALVSLSDVQGLDTTRMPGQFVPFGSLIPHLQGDGYSERKPAGQTLDMQAVGAVPGENYRVQVKQGDTWHDATATGEIPEAAANPSRISHIRWTVPRGLTGTKHDVRVQSVTDPQRTTSWTLIPTVDGVKAARSPLFTPPPVGTNLGVPTTDRGDHPEGAIKAATGVLFGVGVVSALALTTTSRPKSRRGKDANRAQQASSGEVSIS</sequence>
<reference evidence="3 4" key="1">
    <citation type="submission" date="2017-07" db="EMBL/GenBank/DDBJ databases">
        <authorList>
            <person name="Sun Z.S."/>
            <person name="Albrecht U."/>
            <person name="Echele G."/>
            <person name="Lee C.C."/>
        </authorList>
    </citation>
    <scope>NUCLEOTIDE SEQUENCE [LARGE SCALE GENOMIC DNA]</scope>
    <source>
        <strain evidence="3 4">P16-029</strain>
    </source>
</reference>
<evidence type="ECO:0000313" key="3">
    <source>
        <dbReference type="EMBL" id="RFT43864.1"/>
    </source>
</evidence>
<evidence type="ECO:0000313" key="4">
    <source>
        <dbReference type="Proteomes" id="UP000259211"/>
    </source>
</evidence>
<dbReference type="Proteomes" id="UP000259211">
    <property type="component" value="Unassembled WGS sequence"/>
</dbReference>
<feature type="region of interest" description="Disordered" evidence="1">
    <location>
        <begin position="254"/>
        <end position="279"/>
    </location>
</feature>
<feature type="chain" id="PRO_5039533072" description="Peptidase" evidence="2">
    <location>
        <begin position="26"/>
        <end position="329"/>
    </location>
</feature>
<proteinExistence type="predicted"/>
<evidence type="ECO:0008006" key="5">
    <source>
        <dbReference type="Google" id="ProtNLM"/>
    </source>
</evidence>
<dbReference type="EMBL" id="NOWI01000006">
    <property type="protein sequence ID" value="RFT43864.1"/>
    <property type="molecule type" value="Genomic_DNA"/>
</dbReference>
<evidence type="ECO:0000256" key="2">
    <source>
        <dbReference type="SAM" id="SignalP"/>
    </source>
</evidence>
<organism evidence="3 4">
    <name type="scientific">Cutibacterium avidum</name>
    <dbReference type="NCBI Taxonomy" id="33010"/>
    <lineage>
        <taxon>Bacteria</taxon>
        <taxon>Bacillati</taxon>
        <taxon>Actinomycetota</taxon>
        <taxon>Actinomycetes</taxon>
        <taxon>Propionibacteriales</taxon>
        <taxon>Propionibacteriaceae</taxon>
        <taxon>Cutibacterium</taxon>
    </lineage>
</organism>
<evidence type="ECO:0000256" key="1">
    <source>
        <dbReference type="SAM" id="MobiDB-lite"/>
    </source>
</evidence>
<feature type="signal peptide" evidence="2">
    <location>
        <begin position="1"/>
        <end position="25"/>
    </location>
</feature>
<accession>A0A3E2DF51</accession>
<dbReference type="RefSeq" id="WP_065673881.1">
    <property type="nucleotide sequence ID" value="NZ_LYSN01000027.1"/>
</dbReference>
<gene>
    <name evidence="3" type="ORF">CHT91_07470</name>
</gene>
<feature type="region of interest" description="Disordered" evidence="1">
    <location>
        <begin position="303"/>
        <end position="329"/>
    </location>
</feature>
<dbReference type="AlphaFoldDB" id="A0A3E2DF51"/>